<dbReference type="KEGG" id="mlv:CVS47_02093"/>
<dbReference type="Gene3D" id="3.30.530.20">
    <property type="match status" value="1"/>
</dbReference>
<gene>
    <name evidence="1" type="ORF">CVS47_02093</name>
</gene>
<sequence length="164" mass="18237">MSVNVRELRCSPEDVFRVLGDGWLYPGWVVGASRMREVQANWPAQGSHLFHSFGIWPLLIDDDTVVEKVDAPRHLVIRAKGWPMGEARVTMDVKPRGDGCVVRMQEEAVAGPGMLVPRFLMDILLTWRNTEALHRLAYLAEGIADRPGGASTADREIDASEATE</sequence>
<dbReference type="Proteomes" id="UP000276888">
    <property type="component" value="Chromosome"/>
</dbReference>
<dbReference type="InterPro" id="IPR019587">
    <property type="entry name" value="Polyketide_cyclase/dehydratase"/>
</dbReference>
<evidence type="ECO:0000313" key="1">
    <source>
        <dbReference type="EMBL" id="AZS37456.1"/>
    </source>
</evidence>
<proteinExistence type="predicted"/>
<evidence type="ECO:0008006" key="3">
    <source>
        <dbReference type="Google" id="ProtNLM"/>
    </source>
</evidence>
<dbReference type="RefSeq" id="WP_127096008.1">
    <property type="nucleotide sequence ID" value="NZ_CP031423.1"/>
</dbReference>
<dbReference type="EMBL" id="CP031423">
    <property type="protein sequence ID" value="AZS37456.1"/>
    <property type="molecule type" value="Genomic_DNA"/>
</dbReference>
<dbReference type="OrthoDB" id="4483486at2"/>
<reference evidence="1 2" key="1">
    <citation type="submission" date="2018-08" db="EMBL/GenBank/DDBJ databases">
        <title>Microbacterium lemovicicum sp. nov., a bacterium isolated from a natural uranium-rich soil.</title>
        <authorList>
            <person name="ORTET P."/>
        </authorList>
    </citation>
    <scope>NUCLEOTIDE SEQUENCE [LARGE SCALE GENOMIC DNA]</scope>
    <source>
        <strain evidence="1 2">Viu22</strain>
    </source>
</reference>
<protein>
    <recommendedName>
        <fullName evidence="3">Polyketide cyclase / dehydrase and lipid transport</fullName>
    </recommendedName>
</protein>
<dbReference type="SUPFAM" id="SSF55961">
    <property type="entry name" value="Bet v1-like"/>
    <property type="match status" value="1"/>
</dbReference>
<evidence type="ECO:0000313" key="2">
    <source>
        <dbReference type="Proteomes" id="UP000276888"/>
    </source>
</evidence>
<accession>A0A3Q9IYY7</accession>
<name>A0A3Q9IYY7_9MICO</name>
<dbReference type="CDD" id="cd07812">
    <property type="entry name" value="SRPBCC"/>
    <property type="match status" value="1"/>
</dbReference>
<keyword evidence="2" id="KW-1185">Reference proteome</keyword>
<dbReference type="AlphaFoldDB" id="A0A3Q9IYY7"/>
<dbReference type="Pfam" id="PF10604">
    <property type="entry name" value="Polyketide_cyc2"/>
    <property type="match status" value="1"/>
</dbReference>
<organism evidence="1 2">
    <name type="scientific">Microbacterium lemovicicum</name>
    <dbReference type="NCBI Taxonomy" id="1072463"/>
    <lineage>
        <taxon>Bacteria</taxon>
        <taxon>Bacillati</taxon>
        <taxon>Actinomycetota</taxon>
        <taxon>Actinomycetes</taxon>
        <taxon>Micrococcales</taxon>
        <taxon>Microbacteriaceae</taxon>
        <taxon>Microbacterium</taxon>
    </lineage>
</organism>
<dbReference type="InterPro" id="IPR023393">
    <property type="entry name" value="START-like_dom_sf"/>
</dbReference>